<gene>
    <name evidence="3" type="ORF">MIN45_P0048</name>
</gene>
<feature type="transmembrane region" description="Helical" evidence="1">
    <location>
        <begin position="44"/>
        <end position="67"/>
    </location>
</feature>
<organism evidence="3 4">
    <name type="scientific">Methylomarinovum tepidoasis</name>
    <dbReference type="NCBI Taxonomy" id="2840183"/>
    <lineage>
        <taxon>Bacteria</taxon>
        <taxon>Pseudomonadati</taxon>
        <taxon>Pseudomonadota</taxon>
        <taxon>Gammaproteobacteria</taxon>
        <taxon>Methylococcales</taxon>
        <taxon>Methylothermaceae</taxon>
        <taxon>Methylomarinovum</taxon>
    </lineage>
</organism>
<keyword evidence="1" id="KW-0812">Transmembrane</keyword>
<feature type="signal peptide" evidence="2">
    <location>
        <begin position="1"/>
        <end position="20"/>
    </location>
</feature>
<dbReference type="AlphaFoldDB" id="A0AAU9CEQ6"/>
<feature type="chain" id="PRO_5044020853" evidence="2">
    <location>
        <begin position="21"/>
        <end position="74"/>
    </location>
</feature>
<dbReference type="Proteomes" id="UP001321450">
    <property type="component" value="Chromosome"/>
</dbReference>
<keyword evidence="4" id="KW-1185">Reference proteome</keyword>
<keyword evidence="1" id="KW-0472">Membrane</keyword>
<keyword evidence="1" id="KW-1133">Transmembrane helix</keyword>
<evidence type="ECO:0000313" key="4">
    <source>
        <dbReference type="Proteomes" id="UP001321450"/>
    </source>
</evidence>
<keyword evidence="2" id="KW-0732">Signal</keyword>
<evidence type="ECO:0000313" key="3">
    <source>
        <dbReference type="EMBL" id="BCX87681.1"/>
    </source>
</evidence>
<proteinExistence type="predicted"/>
<dbReference type="RefSeq" id="WP_286292621.1">
    <property type="nucleotide sequence ID" value="NZ_AP024718.1"/>
</dbReference>
<dbReference type="EMBL" id="AP024718">
    <property type="protein sequence ID" value="BCX87681.1"/>
    <property type="molecule type" value="Genomic_DNA"/>
</dbReference>
<evidence type="ECO:0000256" key="1">
    <source>
        <dbReference type="SAM" id="Phobius"/>
    </source>
</evidence>
<dbReference type="KEGG" id="meiy:MIN45_P0048"/>
<protein>
    <submittedName>
        <fullName evidence="3">Uncharacterized protein</fullName>
    </submittedName>
</protein>
<reference evidence="4" key="1">
    <citation type="journal article" date="2024" name="Int. J. Syst. Evol. Microbiol.">
        <title>Methylomarinovum tepidoasis sp. nov., a moderately thermophilic methanotroph of the family Methylothermaceae isolated from a deep-sea hydrothermal field.</title>
        <authorList>
            <person name="Hirayama H."/>
            <person name="Takaki Y."/>
            <person name="Abe M."/>
            <person name="Miyazaki M."/>
            <person name="Uematsu K."/>
            <person name="Matsui Y."/>
            <person name="Takai K."/>
        </authorList>
    </citation>
    <scope>NUCLEOTIDE SEQUENCE [LARGE SCALE GENOMIC DNA]</scope>
    <source>
        <strain evidence="4">IN45</strain>
    </source>
</reference>
<evidence type="ECO:0000256" key="2">
    <source>
        <dbReference type="SAM" id="SignalP"/>
    </source>
</evidence>
<accession>A0AAU9CEQ6</accession>
<name>A0AAU9CEQ6_9GAMM</name>
<sequence>MRTIITAWLLILPATAFAHAGHWHLDEETLEKIFGAADAVYQWFVGNAVVIAAVTLVVLTVWGIVWWRQQGKAE</sequence>